<sequence>MGPKQGIKKRPSAKTRVHKINKDILASQFSQSQTLSQSETNLKSGQQTPKRRRKATNSLVKPHQSIFSPKKQTGEAEDDDLHSKRDDDDENKDDGKKEEEASELNTSSSAEDVEKKTETNSESPRPDQKNGWKPLTTYTIPLNTKKWQPLPHQVHSELSTLLQLLVPPSLSEIDSVYQEMLEKNVIRPISDKFSTIYLPPIHKYASKKMQREPGSGDFNLNMLHQDQKRLISGYDINSKQLDTLVLQLLKEKEMVTVERKYLRQLKDKVNRWKQKKEKRL</sequence>
<dbReference type="EMBL" id="KV454005">
    <property type="protein sequence ID" value="ODQ45432.1"/>
    <property type="molecule type" value="Genomic_DNA"/>
</dbReference>
<dbReference type="Proteomes" id="UP000094455">
    <property type="component" value="Unassembled WGS sequence"/>
</dbReference>
<evidence type="ECO:0000313" key="3">
    <source>
        <dbReference type="Proteomes" id="UP000094455"/>
    </source>
</evidence>
<evidence type="ECO:0000313" key="2">
    <source>
        <dbReference type="EMBL" id="ODQ45432.1"/>
    </source>
</evidence>
<organism evidence="2 3">
    <name type="scientific">Pichia membranifaciens NRRL Y-2026</name>
    <dbReference type="NCBI Taxonomy" id="763406"/>
    <lineage>
        <taxon>Eukaryota</taxon>
        <taxon>Fungi</taxon>
        <taxon>Dikarya</taxon>
        <taxon>Ascomycota</taxon>
        <taxon>Saccharomycotina</taxon>
        <taxon>Pichiomycetes</taxon>
        <taxon>Pichiales</taxon>
        <taxon>Pichiaceae</taxon>
        <taxon>Pichia</taxon>
    </lineage>
</organism>
<evidence type="ECO:0000256" key="1">
    <source>
        <dbReference type="SAM" id="MobiDB-lite"/>
    </source>
</evidence>
<dbReference type="STRING" id="763406.A0A1E3NH31"/>
<accession>A0A1E3NH31</accession>
<feature type="non-terminal residue" evidence="2">
    <location>
        <position position="280"/>
    </location>
</feature>
<dbReference type="OrthoDB" id="3996342at2759"/>
<keyword evidence="3" id="KW-1185">Reference proteome</keyword>
<proteinExistence type="predicted"/>
<dbReference type="GeneID" id="30178486"/>
<dbReference type="RefSeq" id="XP_019016545.1">
    <property type="nucleotide sequence ID" value="XM_019161799.1"/>
</dbReference>
<feature type="compositionally biased region" description="Basic and acidic residues" evidence="1">
    <location>
        <begin position="112"/>
        <end position="130"/>
    </location>
</feature>
<feature type="region of interest" description="Disordered" evidence="1">
    <location>
        <begin position="25"/>
        <end position="136"/>
    </location>
</feature>
<dbReference type="AlphaFoldDB" id="A0A1E3NH31"/>
<name>A0A1E3NH31_9ASCO</name>
<gene>
    <name evidence="2" type="ORF">PICMEDRAFT_17897</name>
</gene>
<feature type="compositionally biased region" description="Low complexity" evidence="1">
    <location>
        <begin position="27"/>
        <end position="38"/>
    </location>
</feature>
<reference evidence="2 3" key="1">
    <citation type="journal article" date="2016" name="Proc. Natl. Acad. Sci. U.S.A.">
        <title>Comparative genomics of biotechnologically important yeasts.</title>
        <authorList>
            <person name="Riley R."/>
            <person name="Haridas S."/>
            <person name="Wolfe K.H."/>
            <person name="Lopes M.R."/>
            <person name="Hittinger C.T."/>
            <person name="Goeker M."/>
            <person name="Salamov A.A."/>
            <person name="Wisecaver J.H."/>
            <person name="Long T.M."/>
            <person name="Calvey C.H."/>
            <person name="Aerts A.L."/>
            <person name="Barry K.W."/>
            <person name="Choi C."/>
            <person name="Clum A."/>
            <person name="Coughlan A.Y."/>
            <person name="Deshpande S."/>
            <person name="Douglass A.P."/>
            <person name="Hanson S.J."/>
            <person name="Klenk H.-P."/>
            <person name="LaButti K.M."/>
            <person name="Lapidus A."/>
            <person name="Lindquist E.A."/>
            <person name="Lipzen A.M."/>
            <person name="Meier-Kolthoff J.P."/>
            <person name="Ohm R.A."/>
            <person name="Otillar R.P."/>
            <person name="Pangilinan J.L."/>
            <person name="Peng Y."/>
            <person name="Rokas A."/>
            <person name="Rosa C.A."/>
            <person name="Scheuner C."/>
            <person name="Sibirny A.A."/>
            <person name="Slot J.C."/>
            <person name="Stielow J.B."/>
            <person name="Sun H."/>
            <person name="Kurtzman C.P."/>
            <person name="Blackwell M."/>
            <person name="Grigoriev I.V."/>
            <person name="Jeffries T.W."/>
        </authorList>
    </citation>
    <scope>NUCLEOTIDE SEQUENCE [LARGE SCALE GENOMIC DNA]</scope>
    <source>
        <strain evidence="2 3">NRRL Y-2026</strain>
    </source>
</reference>
<feature type="compositionally biased region" description="Polar residues" evidence="1">
    <location>
        <begin position="39"/>
        <end position="48"/>
    </location>
</feature>
<protein>
    <submittedName>
        <fullName evidence="2">Uncharacterized protein</fullName>
    </submittedName>
</protein>
<feature type="non-terminal residue" evidence="2">
    <location>
        <position position="1"/>
    </location>
</feature>